<keyword evidence="4" id="KW-1185">Reference proteome</keyword>
<dbReference type="Pfam" id="PF11306">
    <property type="entry name" value="DUF3108"/>
    <property type="match status" value="1"/>
</dbReference>
<sequence>MLIENTQNIAGWVVGLEGEVRLAVRQTDDGGTETLRVTDGEVGEALYKCSWRETCGPNRFHADNERVWFQSNKGEDNDLVGLYLMDVETGEMEFVERDPEGQVDFGGALYSNATDELLATVYVGDEQRIYPKTEKAEKALAFLREELPRGELSFRPQTSDDSLVLVGLSRDVDPGTTYLFDWENMEVSELYRSRPELPVEHMAEMEPIRYEARDGLEIPAYLTTPKGVEGEKLALVALIHGGPWARDGWGYDGLAQFLANRGYAVLQPNFRGSTGYGKAFLNAGNNEWGDAMQDDITDGVQHLVDQGLVDPERVCIMGGSYGGYATLAGMTFTPDLYACGVDIVGPSNLITLLNSIPPYWGPIRRIFLQRMGDPSTEEGREQLERQSPLNHVDRIAAPLLVIQGANDPRVKQAESDQIVVAMREAGLPVEYIVAPDEGHGFRGRENRLAMFARTEEFLAAHLGGRYQEGMEDAVAQRLDEITVDIDSVEVENVADELDAARTLPLPNTDPTQVATGSFAYTTTLNLQGNEMAMQAQRRIAMEEGEDGPTMVITTDTSSAMGAASDQIVLDGGSLRPISRKLAQGPATIEVEYGSRAVTGTIKAQQEIPINIELDAPVYGGDAALEAVILGLPLELGYGTPIRIAEVGMQQRVRYFQLEVTGRESVEVPAGEHEAWKLTLEALDGEGGNMTMWVSTETPRKVLKVEGKLPPQMGGGDYTTVYTGTGE</sequence>
<dbReference type="GO" id="GO:0004252">
    <property type="term" value="F:serine-type endopeptidase activity"/>
    <property type="evidence" value="ECO:0007669"/>
    <property type="project" value="InterPro"/>
</dbReference>
<name>A0A3E1K7J6_9GAMM</name>
<accession>A0A3E1K7J6</accession>
<dbReference type="SUPFAM" id="SSF53474">
    <property type="entry name" value="alpha/beta-Hydrolases"/>
    <property type="match status" value="1"/>
</dbReference>
<dbReference type="PRINTS" id="PR00862">
    <property type="entry name" value="PROLIGOPTASE"/>
</dbReference>
<dbReference type="InterPro" id="IPR002470">
    <property type="entry name" value="Peptidase_S9A"/>
</dbReference>
<proteinExistence type="predicted"/>
<dbReference type="Gene3D" id="3.40.50.1820">
    <property type="entry name" value="alpha/beta hydrolase"/>
    <property type="match status" value="1"/>
</dbReference>
<evidence type="ECO:0000259" key="2">
    <source>
        <dbReference type="Pfam" id="PF00326"/>
    </source>
</evidence>
<gene>
    <name evidence="3" type="ORF">DZC52_10125</name>
</gene>
<keyword evidence="1" id="KW-0378">Hydrolase</keyword>
<dbReference type="AlphaFoldDB" id="A0A3E1K7J6"/>
<dbReference type="InterPro" id="IPR021457">
    <property type="entry name" value="DUF3108"/>
</dbReference>
<dbReference type="GO" id="GO:0006508">
    <property type="term" value="P:proteolysis"/>
    <property type="evidence" value="ECO:0007669"/>
    <property type="project" value="InterPro"/>
</dbReference>
<comment type="caution">
    <text evidence="3">The sequence shown here is derived from an EMBL/GenBank/DDBJ whole genome shotgun (WGS) entry which is preliminary data.</text>
</comment>
<dbReference type="EMBL" id="QUZK01000040">
    <property type="protein sequence ID" value="RFF30004.1"/>
    <property type="molecule type" value="Genomic_DNA"/>
</dbReference>
<reference evidence="3 4" key="1">
    <citation type="submission" date="2018-08" db="EMBL/GenBank/DDBJ databases">
        <title>Wenzhouxiangella salilacus sp. nov., a novel bacterium isolated from a saline lake in Xinjiang Province, China.</title>
        <authorList>
            <person name="Han S."/>
        </authorList>
    </citation>
    <scope>NUCLEOTIDE SEQUENCE [LARGE SCALE GENOMIC DNA]</scope>
    <source>
        <strain evidence="3 4">XDB06</strain>
    </source>
</reference>
<dbReference type="PANTHER" id="PTHR42776">
    <property type="entry name" value="SERINE PEPTIDASE S9 FAMILY MEMBER"/>
    <property type="match status" value="1"/>
</dbReference>
<evidence type="ECO:0000313" key="3">
    <source>
        <dbReference type="EMBL" id="RFF30004.1"/>
    </source>
</evidence>
<dbReference type="InterPro" id="IPR029058">
    <property type="entry name" value="AB_hydrolase_fold"/>
</dbReference>
<feature type="domain" description="Peptidase S9 prolyl oligopeptidase catalytic" evidence="2">
    <location>
        <begin position="251"/>
        <end position="464"/>
    </location>
</feature>
<dbReference type="OrthoDB" id="9801421at2"/>
<dbReference type="Proteomes" id="UP000260351">
    <property type="component" value="Unassembled WGS sequence"/>
</dbReference>
<evidence type="ECO:0000313" key="4">
    <source>
        <dbReference type="Proteomes" id="UP000260351"/>
    </source>
</evidence>
<dbReference type="SUPFAM" id="SSF50993">
    <property type="entry name" value="Peptidase/esterase 'gauge' domain"/>
    <property type="match status" value="1"/>
</dbReference>
<dbReference type="InterPro" id="IPR001375">
    <property type="entry name" value="Peptidase_S9_cat"/>
</dbReference>
<dbReference type="Pfam" id="PF00326">
    <property type="entry name" value="Peptidase_S9"/>
    <property type="match status" value="1"/>
</dbReference>
<dbReference type="PANTHER" id="PTHR42776:SF27">
    <property type="entry name" value="DIPEPTIDYL PEPTIDASE FAMILY MEMBER 6"/>
    <property type="match status" value="1"/>
</dbReference>
<organism evidence="3 4">
    <name type="scientific">Wenzhouxiangella sediminis</name>
    <dbReference type="NCBI Taxonomy" id="1792836"/>
    <lineage>
        <taxon>Bacteria</taxon>
        <taxon>Pseudomonadati</taxon>
        <taxon>Pseudomonadota</taxon>
        <taxon>Gammaproteobacteria</taxon>
        <taxon>Chromatiales</taxon>
        <taxon>Wenzhouxiangellaceae</taxon>
        <taxon>Wenzhouxiangella</taxon>
    </lineage>
</organism>
<evidence type="ECO:0000256" key="1">
    <source>
        <dbReference type="ARBA" id="ARBA00022801"/>
    </source>
</evidence>
<protein>
    <recommendedName>
        <fullName evidence="2">Peptidase S9 prolyl oligopeptidase catalytic domain-containing protein</fullName>
    </recommendedName>
</protein>